<dbReference type="Pfam" id="PF05036">
    <property type="entry name" value="SPOR"/>
    <property type="match status" value="1"/>
</dbReference>
<evidence type="ECO:0000259" key="1">
    <source>
        <dbReference type="PROSITE" id="PS51724"/>
    </source>
</evidence>
<dbReference type="PROSITE" id="PS51257">
    <property type="entry name" value="PROKAR_LIPOPROTEIN"/>
    <property type="match status" value="1"/>
</dbReference>
<protein>
    <submittedName>
        <fullName evidence="2">Sporulation related domain protein</fullName>
    </submittedName>
</protein>
<evidence type="ECO:0000313" key="2">
    <source>
        <dbReference type="EMBL" id="CTQ50856.1"/>
    </source>
</evidence>
<gene>
    <name evidence="2" type="ORF">JDO7802_02887</name>
</gene>
<dbReference type="PROSITE" id="PS51724">
    <property type="entry name" value="SPOR"/>
    <property type="match status" value="1"/>
</dbReference>
<dbReference type="InterPro" id="IPR036680">
    <property type="entry name" value="SPOR-like_sf"/>
</dbReference>
<dbReference type="Proteomes" id="UP000049222">
    <property type="component" value="Unassembled WGS sequence"/>
</dbReference>
<evidence type="ECO:0000313" key="3">
    <source>
        <dbReference type="Proteomes" id="UP000049222"/>
    </source>
</evidence>
<dbReference type="SUPFAM" id="SSF110997">
    <property type="entry name" value="Sporulation related repeat"/>
    <property type="match status" value="1"/>
</dbReference>
<dbReference type="EMBL" id="CXSU01000012">
    <property type="protein sequence ID" value="CTQ50856.1"/>
    <property type="molecule type" value="Genomic_DNA"/>
</dbReference>
<dbReference type="RefSeq" id="WP_055086626.1">
    <property type="nucleotide sequence ID" value="NZ_CXSU01000012.1"/>
</dbReference>
<dbReference type="GO" id="GO:0042834">
    <property type="term" value="F:peptidoglycan binding"/>
    <property type="evidence" value="ECO:0007669"/>
    <property type="project" value="InterPro"/>
</dbReference>
<proteinExistence type="predicted"/>
<reference evidence="2 3" key="1">
    <citation type="submission" date="2015-07" db="EMBL/GenBank/DDBJ databases">
        <authorList>
            <person name="Noorani M."/>
        </authorList>
    </citation>
    <scope>NUCLEOTIDE SEQUENCE [LARGE SCALE GENOMIC DNA]</scope>
    <source>
        <strain evidence="2 3">CECT 7802</strain>
    </source>
</reference>
<feature type="domain" description="SPOR" evidence="1">
    <location>
        <begin position="302"/>
        <end position="381"/>
    </location>
</feature>
<dbReference type="AlphaFoldDB" id="A0A0M6YPB4"/>
<accession>A0A0M6YPB4</accession>
<sequence length="381" mass="39045">MRQATNGAHPPESIRILSSVALIALLAGCQGSLPGNGGGDATRATPIGESVQLIERDVEAPEVFSAKDRALWDGRPSLGGVWVAAPDVRDPERVIIRNEDNGKFVIGALFKRERSNPGPALQLSSDAAAALGILAGSPTSIDVVALRREESAAPTPAPATSAPLAEAEAEAGPIAEEIVQTAAAPVAEAPRPDAIAAASAALETVDAEGETPEASIEAAAAIPGPIPEAELRAPARQNFFGRLFGKRRAANVDAPAAMPDQTVMPTPVDVSATGAAAPAVTATSLDTTPVRTASASPAPVRATGLDRPYVQIGIFSVEQNARDIATSLSTAGIVPTVLEQESRGRTFWRVIVGPATTTGDRAAVIRKAKSMGFTDAFATRG</sequence>
<dbReference type="InterPro" id="IPR007730">
    <property type="entry name" value="SPOR-like_dom"/>
</dbReference>
<dbReference type="Gene3D" id="3.30.70.1070">
    <property type="entry name" value="Sporulation related repeat"/>
    <property type="match status" value="1"/>
</dbReference>
<keyword evidence="3" id="KW-1185">Reference proteome</keyword>
<dbReference type="STRING" id="420998.JDO7802_02887"/>
<name>A0A0M6YPB4_9RHOB</name>
<organism evidence="2 3">
    <name type="scientific">Jannaschia donghaensis</name>
    <dbReference type="NCBI Taxonomy" id="420998"/>
    <lineage>
        <taxon>Bacteria</taxon>
        <taxon>Pseudomonadati</taxon>
        <taxon>Pseudomonadota</taxon>
        <taxon>Alphaproteobacteria</taxon>
        <taxon>Rhodobacterales</taxon>
        <taxon>Roseobacteraceae</taxon>
        <taxon>Jannaschia</taxon>
    </lineage>
</organism>